<organism evidence="1 2">
    <name type="scientific">Legionella wadsworthii</name>
    <dbReference type="NCBI Taxonomy" id="28088"/>
    <lineage>
        <taxon>Bacteria</taxon>
        <taxon>Pseudomonadati</taxon>
        <taxon>Pseudomonadota</taxon>
        <taxon>Gammaproteobacteria</taxon>
        <taxon>Legionellales</taxon>
        <taxon>Legionellaceae</taxon>
        <taxon>Legionella</taxon>
    </lineage>
</organism>
<sequence>MDFFKKLLNKHQVLGHDVTDETLENQLGLHLTSFIKQKSYSLFRTDIILERLAQFAVQGKSAHIAALLNIRPDLRIKILFTLAGLGAQDKMQAILKEHPEDLLLVHPLTDISGAQFSSVTLLQHAIWTQDLGHMGIMFLDCLPRNEQGEQIRRALKKQFSDLFTHGVVYQLKGEEHKERHFNLMNLIKALSTYVSNYQNWIPSERQMYWCSEVGSQQQRLPAIVRHHYCDYDELFRNNPSFSKPHLTRSLTISYDTPNSYEALEKITTWSESLSGLGSDFGICRGISMVYPYQETAPELRDAAIDLMALETLQRVRNDWDMRKFIKRLNTPIQNQKEDVFTMECIKPK</sequence>
<dbReference type="RefSeq" id="WP_031567562.1">
    <property type="nucleotide sequence ID" value="NZ_CAAAIS010000007.1"/>
</dbReference>
<keyword evidence="2" id="KW-1185">Reference proteome</keyword>
<accession>A0A378LSR9</accession>
<dbReference type="EMBL" id="UGPB01000001">
    <property type="protein sequence ID" value="STY28879.1"/>
    <property type="molecule type" value="Genomic_DNA"/>
</dbReference>
<dbReference type="STRING" id="1122170.GCA_000701265_01962"/>
<proteinExistence type="predicted"/>
<dbReference type="AlphaFoldDB" id="A0A378LSR9"/>
<dbReference type="OrthoDB" id="5654048at2"/>
<reference evidence="1 2" key="1">
    <citation type="submission" date="2018-06" db="EMBL/GenBank/DDBJ databases">
        <authorList>
            <consortium name="Pathogen Informatics"/>
            <person name="Doyle S."/>
        </authorList>
    </citation>
    <scope>NUCLEOTIDE SEQUENCE [LARGE SCALE GENOMIC DNA]</scope>
    <source>
        <strain evidence="1 2">NCTC11532</strain>
    </source>
</reference>
<evidence type="ECO:0000313" key="1">
    <source>
        <dbReference type="EMBL" id="STY28879.1"/>
    </source>
</evidence>
<evidence type="ECO:0000313" key="2">
    <source>
        <dbReference type="Proteomes" id="UP000255297"/>
    </source>
</evidence>
<name>A0A378LSR9_9GAMM</name>
<gene>
    <name evidence="1" type="ORF">NCTC11532_01056</name>
</gene>
<protein>
    <submittedName>
        <fullName evidence="1">SidC homolog</fullName>
    </submittedName>
</protein>
<dbReference type="Proteomes" id="UP000255297">
    <property type="component" value="Unassembled WGS sequence"/>
</dbReference>